<gene>
    <name evidence="2" type="ORF">MCOS_LOCUS2037</name>
</gene>
<dbReference type="SUPFAM" id="SSF50998">
    <property type="entry name" value="Quinoprotein alcohol dehydrogenase-like"/>
    <property type="match status" value="1"/>
</dbReference>
<dbReference type="AlphaFoldDB" id="A0A0R3U5N0"/>
<keyword evidence="3" id="KW-1185">Reference proteome</keyword>
<dbReference type="PANTHER" id="PTHR16038">
    <property type="entry name" value="NOP SEVEN ASSOCIATED PROTEIN 1"/>
    <property type="match status" value="1"/>
</dbReference>
<dbReference type="GO" id="GO:0030687">
    <property type="term" value="C:preribosome, large subunit precursor"/>
    <property type="evidence" value="ECO:0007669"/>
    <property type="project" value="TreeGrafter"/>
</dbReference>
<dbReference type="EMBL" id="UXSR01000305">
    <property type="protein sequence ID" value="VDD76034.1"/>
    <property type="molecule type" value="Genomic_DNA"/>
</dbReference>
<dbReference type="STRING" id="53468.A0A0R3U5N0"/>
<protein>
    <recommendedName>
        <fullName evidence="4">WD repeat-containing protein 74</fullName>
    </recommendedName>
</protein>
<organism evidence="2 3">
    <name type="scientific">Mesocestoides corti</name>
    <name type="common">Flatworm</name>
    <dbReference type="NCBI Taxonomy" id="53468"/>
    <lineage>
        <taxon>Eukaryota</taxon>
        <taxon>Metazoa</taxon>
        <taxon>Spiralia</taxon>
        <taxon>Lophotrochozoa</taxon>
        <taxon>Platyhelminthes</taxon>
        <taxon>Cestoda</taxon>
        <taxon>Eucestoda</taxon>
        <taxon>Cyclophyllidea</taxon>
        <taxon>Mesocestoididae</taxon>
        <taxon>Mesocestoides</taxon>
    </lineage>
</organism>
<dbReference type="GO" id="GO:0005730">
    <property type="term" value="C:nucleolus"/>
    <property type="evidence" value="ECO:0007669"/>
    <property type="project" value="InterPro"/>
</dbReference>
<dbReference type="GO" id="GO:0042273">
    <property type="term" value="P:ribosomal large subunit biogenesis"/>
    <property type="evidence" value="ECO:0007669"/>
    <property type="project" value="InterPro"/>
</dbReference>
<dbReference type="OrthoDB" id="18388at2759"/>
<evidence type="ECO:0000256" key="1">
    <source>
        <dbReference type="SAM" id="MobiDB-lite"/>
    </source>
</evidence>
<dbReference type="InterPro" id="IPR037379">
    <property type="entry name" value="WDR74/Nsa1"/>
</dbReference>
<accession>A0A0R3U5N0</accession>
<dbReference type="PANTHER" id="PTHR16038:SF4">
    <property type="entry name" value="WD REPEAT-CONTAINING PROTEIN 74"/>
    <property type="match status" value="1"/>
</dbReference>
<proteinExistence type="predicted"/>
<sequence>MMDVRDVITISPLGISKTKNVRPDTLDLQVPIWISDASFVEGYEDKLFVTSSKYGDFCVYDIRSGQRRPVSRSAWRISRKLGKKTIGTGHNPAMLRDLAVTRPITRCIAYTSGPGTGLRAVAGNAIGDICLLDFRVPHVSLVRGSEAESRKMAPSVGSRAAAPPERVQTFSPAVGAISGLVCGGAGCANLPHLSVFAGINDQPVVMSSSIDRFFRVYNRDSGELLAKIFAKTPISTFLIRNSAEFPMNAQAGSPKSTLTGAARETPGSVSEEEFDEIWDNMQPAAQQWEPPVKRPKNVKNTC</sequence>
<feature type="region of interest" description="Disordered" evidence="1">
    <location>
        <begin position="250"/>
        <end position="273"/>
    </location>
</feature>
<evidence type="ECO:0000313" key="3">
    <source>
        <dbReference type="Proteomes" id="UP000267029"/>
    </source>
</evidence>
<feature type="compositionally biased region" description="Polar residues" evidence="1">
    <location>
        <begin position="250"/>
        <end position="259"/>
    </location>
</feature>
<dbReference type="Proteomes" id="UP000267029">
    <property type="component" value="Unassembled WGS sequence"/>
</dbReference>
<reference evidence="2 3" key="1">
    <citation type="submission" date="2018-10" db="EMBL/GenBank/DDBJ databases">
        <authorList>
            <consortium name="Pathogen Informatics"/>
        </authorList>
    </citation>
    <scope>NUCLEOTIDE SEQUENCE [LARGE SCALE GENOMIC DNA]</scope>
</reference>
<name>A0A0R3U5N0_MESCO</name>
<evidence type="ECO:0000313" key="2">
    <source>
        <dbReference type="EMBL" id="VDD76034.1"/>
    </source>
</evidence>
<evidence type="ECO:0008006" key="4">
    <source>
        <dbReference type="Google" id="ProtNLM"/>
    </source>
</evidence>
<dbReference type="InterPro" id="IPR011047">
    <property type="entry name" value="Quinoprotein_ADH-like_sf"/>
</dbReference>